<dbReference type="Proteomes" id="UP000030699">
    <property type="component" value="Unassembled WGS sequence"/>
</dbReference>
<reference evidence="1 2" key="1">
    <citation type="submission" date="2013-02" db="EMBL/GenBank/DDBJ databases">
        <title>The Genome Annotation of Plasmodium falciparum MaliPS096_E11.</title>
        <authorList>
            <consortium name="The Broad Institute Genome Sequencing Platform"/>
            <consortium name="The Broad Institute Genome Sequencing Center for Infectious Disease"/>
            <person name="Neafsey D."/>
            <person name="Hoffman S."/>
            <person name="Volkman S."/>
            <person name="Rosenthal P."/>
            <person name="Walker B."/>
            <person name="Young S.K."/>
            <person name="Zeng Q."/>
            <person name="Gargeya S."/>
            <person name="Fitzgerald M."/>
            <person name="Haas B."/>
            <person name="Abouelleil A."/>
            <person name="Allen A.W."/>
            <person name="Alvarado L."/>
            <person name="Arachchi H.M."/>
            <person name="Berlin A.M."/>
            <person name="Chapman S.B."/>
            <person name="Gainer-Dewar J."/>
            <person name="Goldberg J."/>
            <person name="Griggs A."/>
            <person name="Gujja S."/>
            <person name="Hansen M."/>
            <person name="Howarth C."/>
            <person name="Imamovic A."/>
            <person name="Ireland A."/>
            <person name="Larimer J."/>
            <person name="McCowan C."/>
            <person name="Murphy C."/>
            <person name="Pearson M."/>
            <person name="Poon T.W."/>
            <person name="Priest M."/>
            <person name="Roberts A."/>
            <person name="Saif S."/>
            <person name="Shea T."/>
            <person name="Sisk P."/>
            <person name="Sykes S."/>
            <person name="Wortman J."/>
            <person name="Nusbaum C."/>
            <person name="Birren B."/>
        </authorList>
    </citation>
    <scope>NUCLEOTIDE SEQUENCE [LARGE SCALE GENOMIC DNA]</scope>
    <source>
        <strain evidence="1 2">MaliPS096_E11</strain>
    </source>
</reference>
<sequence length="110" mass="13155">MIITYVCFLIFQFKKKKLKEKEKIIWFNELKTYLLKNTLALLAAEKIVSYIVDELIEESTENLNSQHNENISKIKEKIHIHKIALYQKRKMDKGYLTFVFNDGTNIWAKK</sequence>
<accession>A0A024WY38</accession>
<dbReference type="AlphaFoldDB" id="A0A024WY38"/>
<proteinExistence type="predicted"/>
<evidence type="ECO:0000313" key="2">
    <source>
        <dbReference type="Proteomes" id="UP000030699"/>
    </source>
</evidence>
<dbReference type="EMBL" id="KI925479">
    <property type="protein sequence ID" value="ETW51770.1"/>
    <property type="molecule type" value="Genomic_DNA"/>
</dbReference>
<dbReference type="OrthoDB" id="378594at2759"/>
<gene>
    <name evidence="1" type="ORF">PFMALIP_00196</name>
</gene>
<protein>
    <submittedName>
        <fullName evidence="1">Uncharacterized protein</fullName>
    </submittedName>
</protein>
<evidence type="ECO:0000313" key="1">
    <source>
        <dbReference type="EMBL" id="ETW51770.1"/>
    </source>
</evidence>
<reference evidence="1 2" key="2">
    <citation type="submission" date="2013-02" db="EMBL/GenBank/DDBJ databases">
        <title>The Genome Sequence of Plasmodium falciparum MaliPS096_E11.</title>
        <authorList>
            <consortium name="The Broad Institute Genome Sequencing Platform"/>
            <consortium name="The Broad Institute Genome Sequencing Center for Infectious Disease"/>
            <person name="Neafsey D."/>
            <person name="Cheeseman I."/>
            <person name="Volkman S."/>
            <person name="Adams J."/>
            <person name="Walker B."/>
            <person name="Young S.K."/>
            <person name="Zeng Q."/>
            <person name="Gargeya S."/>
            <person name="Fitzgerald M."/>
            <person name="Haas B."/>
            <person name="Abouelleil A."/>
            <person name="Alvarado L."/>
            <person name="Arachchi H.M."/>
            <person name="Berlin A.M."/>
            <person name="Chapman S.B."/>
            <person name="Dewar J."/>
            <person name="Goldberg J."/>
            <person name="Griggs A."/>
            <person name="Gujja S."/>
            <person name="Hansen M."/>
            <person name="Howarth C."/>
            <person name="Imamovic A."/>
            <person name="Larimer J."/>
            <person name="McCowan C."/>
            <person name="Murphy C."/>
            <person name="Neiman D."/>
            <person name="Pearson M."/>
            <person name="Priest M."/>
            <person name="Roberts A."/>
            <person name="Saif S."/>
            <person name="Shea T."/>
            <person name="Sisk P."/>
            <person name="Sykes S."/>
            <person name="Wortman J."/>
            <person name="Nusbaum C."/>
            <person name="Birren B."/>
        </authorList>
    </citation>
    <scope>NUCLEOTIDE SEQUENCE [LARGE SCALE GENOMIC DNA]</scope>
    <source>
        <strain evidence="1 2">MaliPS096_E11</strain>
    </source>
</reference>
<organism evidence="1 2">
    <name type="scientific">Plasmodium falciparum MaliPS096_E11</name>
    <dbReference type="NCBI Taxonomy" id="1036727"/>
    <lineage>
        <taxon>Eukaryota</taxon>
        <taxon>Sar</taxon>
        <taxon>Alveolata</taxon>
        <taxon>Apicomplexa</taxon>
        <taxon>Aconoidasida</taxon>
        <taxon>Haemosporida</taxon>
        <taxon>Plasmodiidae</taxon>
        <taxon>Plasmodium</taxon>
        <taxon>Plasmodium (Laverania)</taxon>
    </lineage>
</organism>
<name>A0A024WY38_PLAFA</name>